<keyword evidence="4 15" id="KW-1133">Transmembrane helix</keyword>
<dbReference type="InterPro" id="IPR017452">
    <property type="entry name" value="GPCR_Rhodpsn_7TM"/>
</dbReference>
<comment type="similarity">
    <text evidence="14">Belongs to the G-protein coupled receptor 1 family.</text>
</comment>
<keyword evidence="6 15" id="KW-0472">Membrane</keyword>
<comment type="subcellular location">
    <subcellularLocation>
        <location evidence="1">Cell membrane</location>
        <topology evidence="1">Multi-pass membrane protein</topology>
    </subcellularLocation>
</comment>
<feature type="transmembrane region" description="Helical" evidence="15">
    <location>
        <begin position="39"/>
        <end position="60"/>
    </location>
</feature>
<feature type="transmembrane region" description="Helical" evidence="15">
    <location>
        <begin position="80"/>
        <end position="102"/>
    </location>
</feature>
<dbReference type="AlphaFoldDB" id="H3A240"/>
<dbReference type="PROSITE" id="PS50262">
    <property type="entry name" value="G_PROTEIN_RECEP_F1_2"/>
    <property type="match status" value="2"/>
</dbReference>
<evidence type="ECO:0000256" key="10">
    <source>
        <dbReference type="ARBA" id="ARBA00023224"/>
    </source>
</evidence>
<evidence type="ECO:0000256" key="5">
    <source>
        <dbReference type="ARBA" id="ARBA00023040"/>
    </source>
</evidence>
<dbReference type="GO" id="GO:0007200">
    <property type="term" value="P:phospholipase C-activating G protein-coupled receptor signaling pathway"/>
    <property type="evidence" value="ECO:0007669"/>
    <property type="project" value="TreeGrafter"/>
</dbReference>
<feature type="transmembrane region" description="Helical" evidence="15">
    <location>
        <begin position="488"/>
        <end position="505"/>
    </location>
</feature>
<keyword evidence="3 14" id="KW-0812">Transmembrane</keyword>
<organism evidence="17 18">
    <name type="scientific">Latimeria chalumnae</name>
    <name type="common">Coelacanth</name>
    <dbReference type="NCBI Taxonomy" id="7897"/>
    <lineage>
        <taxon>Eukaryota</taxon>
        <taxon>Metazoa</taxon>
        <taxon>Chordata</taxon>
        <taxon>Craniata</taxon>
        <taxon>Vertebrata</taxon>
        <taxon>Euteleostomi</taxon>
        <taxon>Coelacanthiformes</taxon>
        <taxon>Coelacanthidae</taxon>
        <taxon>Latimeria</taxon>
    </lineage>
</organism>
<evidence type="ECO:0000256" key="14">
    <source>
        <dbReference type="RuleBase" id="RU000688"/>
    </source>
</evidence>
<evidence type="ECO:0000256" key="11">
    <source>
        <dbReference type="ARBA" id="ARBA00025736"/>
    </source>
</evidence>
<feature type="domain" description="G-protein coupled receptors family 1 profile" evidence="16">
    <location>
        <begin position="1"/>
        <end position="237"/>
    </location>
</feature>
<feature type="transmembrane region" description="Helical" evidence="15">
    <location>
        <begin position="217"/>
        <end position="240"/>
    </location>
</feature>
<keyword evidence="2" id="KW-1003">Cell membrane</keyword>
<feature type="transmembrane region" description="Helical" evidence="15">
    <location>
        <begin position="6"/>
        <end position="27"/>
    </location>
</feature>
<keyword evidence="18" id="KW-1185">Reference proteome</keyword>
<feature type="transmembrane region" description="Helical" evidence="15">
    <location>
        <begin position="525"/>
        <end position="548"/>
    </location>
</feature>
<feature type="domain" description="G-protein coupled receptors family 1 profile" evidence="16">
    <location>
        <begin position="303"/>
        <end position="545"/>
    </location>
</feature>
<evidence type="ECO:0000313" key="18">
    <source>
        <dbReference type="Proteomes" id="UP000008672"/>
    </source>
</evidence>
<feature type="transmembrane region" description="Helical" evidence="15">
    <location>
        <begin position="454"/>
        <end position="476"/>
    </location>
</feature>
<evidence type="ECO:0000256" key="3">
    <source>
        <dbReference type="ARBA" id="ARBA00022692"/>
    </source>
</evidence>
<reference evidence="17" key="3">
    <citation type="submission" date="2025-09" db="UniProtKB">
        <authorList>
            <consortium name="Ensembl"/>
        </authorList>
    </citation>
    <scope>IDENTIFICATION</scope>
</reference>
<proteinExistence type="inferred from homology"/>
<comment type="function">
    <text evidence="12">Orphan receptor; could be a chemoattractant receptor.</text>
</comment>
<sequence length="553" mass="62995">VWFLNLSMAYFGVTLILPFLGAFRALHSSWPFGLAMCKITFTLLYFTMFTSVLILVAISVDRCVLVLRPIWSHNHRSPRMASIVCAGLWLFSFIATLPHLVFRETCQSGKKTICFVSYSPLRALSASKDQHMGRTVQLTMETIQLLLSFVLPLLIITISYALIAIKISLRHLFRSNRHFKVIAMVVVSFFFYWAPYSAYSYVQAFHHGVVPDTMRHVLLLLATSFQCVNCCVTPIFYVAATQSYKHLLTKPFFSLFESAFKDDTDTVTFFGGGALQECACGAVRLALFFCFVYWVTFLLGMSGNSLIIWVTGFKMQKSPNTIWFLNLAAAYLIFTLTLPFFATYRAMGSHWPFGMALCKVLNTTLYFTMSTSIWLLVAISVDRCLLVLRPIWSHNRRTPRAAFAVSAAIWISTFIVTSPYLVFRQTHVDKDGRVTCYNNYAPSMDRNSSDDGTLLLGFVIPFFIITVSYVMLAVRISVKRLLKSSKPFKVIAMNITSFFVCWTPYHVLNYTLLNRKSFPETTLRALFFLASSLQCINCCFTPILYVFITEGYR</sequence>
<evidence type="ECO:0000256" key="15">
    <source>
        <dbReference type="SAM" id="Phobius"/>
    </source>
</evidence>
<dbReference type="SUPFAM" id="SSF81321">
    <property type="entry name" value="Family A G protein-coupled receptor-like"/>
    <property type="match status" value="2"/>
</dbReference>
<dbReference type="GeneTree" id="ENSGT01140000282544"/>
<dbReference type="PROSITE" id="PS00237">
    <property type="entry name" value="G_PROTEIN_RECEP_F1_1"/>
    <property type="match status" value="2"/>
</dbReference>
<comment type="similarity">
    <text evidence="11">Belongs to the chemokine-like receptor (CMKLR) family.</text>
</comment>
<evidence type="ECO:0000256" key="4">
    <source>
        <dbReference type="ARBA" id="ARBA00022989"/>
    </source>
</evidence>
<dbReference type="GO" id="GO:0007204">
    <property type="term" value="P:positive regulation of cytosolic calcium ion concentration"/>
    <property type="evidence" value="ECO:0007669"/>
    <property type="project" value="TreeGrafter"/>
</dbReference>
<protein>
    <recommendedName>
        <fullName evidence="13">Probable G-protein coupled receptor 33</fullName>
    </recommendedName>
</protein>
<evidence type="ECO:0000256" key="7">
    <source>
        <dbReference type="ARBA" id="ARBA00023157"/>
    </source>
</evidence>
<dbReference type="HOGENOM" id="CLU_497461_0_0_1"/>
<evidence type="ECO:0000256" key="6">
    <source>
        <dbReference type="ARBA" id="ARBA00023136"/>
    </source>
</evidence>
<dbReference type="FunFam" id="1.20.1070.10:FF:000034">
    <property type="entry name" value="G-protein coupled receptor 1"/>
    <property type="match status" value="1"/>
</dbReference>
<keyword evidence="8 14" id="KW-0675">Receptor</keyword>
<feature type="transmembrane region" description="Helical" evidence="15">
    <location>
        <begin position="285"/>
        <end position="310"/>
    </location>
</feature>
<dbReference type="EMBL" id="AFYH01228659">
    <property type="status" value="NOT_ANNOTATED_CDS"/>
    <property type="molecule type" value="Genomic_DNA"/>
</dbReference>
<name>H3A240_LATCH</name>
<dbReference type="PRINTS" id="PR00526">
    <property type="entry name" value="FMETLEUPHER"/>
</dbReference>
<dbReference type="InParanoid" id="H3A240"/>
<dbReference type="GO" id="GO:0004875">
    <property type="term" value="F:complement receptor activity"/>
    <property type="evidence" value="ECO:0007669"/>
    <property type="project" value="TreeGrafter"/>
</dbReference>
<reference evidence="18" key="1">
    <citation type="submission" date="2011-08" db="EMBL/GenBank/DDBJ databases">
        <title>The draft genome of Latimeria chalumnae.</title>
        <authorList>
            <person name="Di Palma F."/>
            <person name="Alfoldi J."/>
            <person name="Johnson J."/>
            <person name="Berlin A."/>
            <person name="Gnerre S."/>
            <person name="Jaffe D."/>
            <person name="MacCallum I."/>
            <person name="Young S."/>
            <person name="Walker B.J."/>
            <person name="Lander E."/>
            <person name="Lindblad-Toh K."/>
        </authorList>
    </citation>
    <scope>NUCLEOTIDE SEQUENCE [LARGE SCALE GENOMIC DNA]</scope>
    <source>
        <strain evidence="18">Wild caught</strain>
    </source>
</reference>
<keyword evidence="5 14" id="KW-0297">G-protein coupled receptor</keyword>
<feature type="transmembrane region" description="Helical" evidence="15">
    <location>
        <begin position="322"/>
        <end position="344"/>
    </location>
</feature>
<dbReference type="OMA" id="LRPIWSH"/>
<evidence type="ECO:0000259" key="16">
    <source>
        <dbReference type="PROSITE" id="PS50262"/>
    </source>
</evidence>
<dbReference type="Gene3D" id="1.20.1070.10">
    <property type="entry name" value="Rhodopsin 7-helix transmembrane proteins"/>
    <property type="match status" value="2"/>
</dbReference>
<accession>H3A240</accession>
<dbReference type="PANTHER" id="PTHR24225:SF5">
    <property type="entry name" value="G-PROTEIN COUPLED RECEPTOR 33-RELATED"/>
    <property type="match status" value="1"/>
</dbReference>
<dbReference type="PANTHER" id="PTHR24225">
    <property type="entry name" value="CHEMOTACTIC RECEPTOR"/>
    <property type="match status" value="1"/>
</dbReference>
<keyword evidence="7" id="KW-1015">Disulfide bond</keyword>
<dbReference type="GO" id="GO:0004930">
    <property type="term" value="F:G protein-coupled receptor activity"/>
    <property type="evidence" value="ECO:0007669"/>
    <property type="project" value="UniProtKB-KW"/>
</dbReference>
<dbReference type="InterPro" id="IPR000826">
    <property type="entry name" value="Formyl_rcpt-rel"/>
</dbReference>
<dbReference type="Pfam" id="PF00001">
    <property type="entry name" value="7tm_1"/>
    <property type="match status" value="2"/>
</dbReference>
<dbReference type="GO" id="GO:0006954">
    <property type="term" value="P:inflammatory response"/>
    <property type="evidence" value="ECO:0007669"/>
    <property type="project" value="TreeGrafter"/>
</dbReference>
<keyword evidence="9" id="KW-0325">Glycoprotein</keyword>
<evidence type="ECO:0000256" key="1">
    <source>
        <dbReference type="ARBA" id="ARBA00004651"/>
    </source>
</evidence>
<dbReference type="InterPro" id="IPR000276">
    <property type="entry name" value="GPCR_Rhodpsn"/>
</dbReference>
<feature type="transmembrane region" description="Helical" evidence="15">
    <location>
        <begin position="145"/>
        <end position="165"/>
    </location>
</feature>
<dbReference type="STRING" id="7897.ENSLACP00000003711"/>
<dbReference type="Ensembl" id="ENSLACT00000003744.1">
    <property type="protein sequence ID" value="ENSLACP00000003711.1"/>
    <property type="gene ID" value="ENSLACG00000003303.1"/>
</dbReference>
<evidence type="ECO:0000256" key="13">
    <source>
        <dbReference type="ARBA" id="ARBA00039587"/>
    </source>
</evidence>
<feature type="transmembrane region" description="Helical" evidence="15">
    <location>
        <begin position="177"/>
        <end position="196"/>
    </location>
</feature>
<reference evidence="17" key="2">
    <citation type="submission" date="2025-08" db="UniProtKB">
        <authorList>
            <consortium name="Ensembl"/>
        </authorList>
    </citation>
    <scope>IDENTIFICATION</scope>
</reference>
<keyword evidence="10 14" id="KW-0807">Transducer</keyword>
<dbReference type="GO" id="GO:0005886">
    <property type="term" value="C:plasma membrane"/>
    <property type="evidence" value="ECO:0007669"/>
    <property type="project" value="UniProtKB-SubCell"/>
</dbReference>
<evidence type="ECO:0000256" key="2">
    <source>
        <dbReference type="ARBA" id="ARBA00022475"/>
    </source>
</evidence>
<dbReference type="PRINTS" id="PR00237">
    <property type="entry name" value="GPCRRHODOPSN"/>
</dbReference>
<evidence type="ECO:0000313" key="17">
    <source>
        <dbReference type="Ensembl" id="ENSLACP00000003711.1"/>
    </source>
</evidence>
<dbReference type="Proteomes" id="UP000008672">
    <property type="component" value="Unassembled WGS sequence"/>
</dbReference>
<evidence type="ECO:0000256" key="9">
    <source>
        <dbReference type="ARBA" id="ARBA00023180"/>
    </source>
</evidence>
<evidence type="ECO:0000256" key="12">
    <source>
        <dbReference type="ARBA" id="ARBA00037161"/>
    </source>
</evidence>
<evidence type="ECO:0000256" key="8">
    <source>
        <dbReference type="ARBA" id="ARBA00023170"/>
    </source>
</evidence>
<feature type="transmembrane region" description="Helical" evidence="15">
    <location>
        <begin position="400"/>
        <end position="423"/>
    </location>
</feature>
<feature type="transmembrane region" description="Helical" evidence="15">
    <location>
        <begin position="364"/>
        <end position="388"/>
    </location>
</feature>